<comment type="caution">
    <text evidence="6">The sequence shown here is derived from an EMBL/GenBank/DDBJ whole genome shotgun (WGS) entry which is preliminary data.</text>
</comment>
<organism evidence="6 7">
    <name type="scientific">Blautia obeum</name>
    <dbReference type="NCBI Taxonomy" id="40520"/>
    <lineage>
        <taxon>Bacteria</taxon>
        <taxon>Bacillati</taxon>
        <taxon>Bacillota</taxon>
        <taxon>Clostridia</taxon>
        <taxon>Lachnospirales</taxon>
        <taxon>Lachnospiraceae</taxon>
        <taxon>Blautia</taxon>
    </lineage>
</organism>
<dbReference type="RefSeq" id="WP_021650784.1">
    <property type="nucleotide sequence ID" value="NZ_PSQG01000017.1"/>
</dbReference>
<keyword evidence="3" id="KW-0238">DNA-binding</keyword>
<evidence type="ECO:0000256" key="1">
    <source>
        <dbReference type="ARBA" id="ARBA00009437"/>
    </source>
</evidence>
<dbReference type="PANTHER" id="PTHR30126:SF64">
    <property type="entry name" value="HTH-TYPE TRANSCRIPTIONAL REGULATOR CITR"/>
    <property type="match status" value="1"/>
</dbReference>
<evidence type="ECO:0000256" key="2">
    <source>
        <dbReference type="ARBA" id="ARBA00023015"/>
    </source>
</evidence>
<dbReference type="EMBL" id="PSQG01000017">
    <property type="protein sequence ID" value="RCH42940.1"/>
    <property type="molecule type" value="Genomic_DNA"/>
</dbReference>
<dbReference type="Pfam" id="PF03466">
    <property type="entry name" value="LysR_substrate"/>
    <property type="match status" value="1"/>
</dbReference>
<dbReference type="InterPro" id="IPR005119">
    <property type="entry name" value="LysR_subst-bd"/>
</dbReference>
<evidence type="ECO:0000256" key="4">
    <source>
        <dbReference type="ARBA" id="ARBA00023163"/>
    </source>
</evidence>
<name>A0A367FWV1_9FIRM</name>
<evidence type="ECO:0000313" key="7">
    <source>
        <dbReference type="Proteomes" id="UP000253208"/>
    </source>
</evidence>
<keyword evidence="4" id="KW-0804">Transcription</keyword>
<dbReference type="InterPro" id="IPR036390">
    <property type="entry name" value="WH_DNA-bd_sf"/>
</dbReference>
<gene>
    <name evidence="6" type="ORF">C4886_11970</name>
</gene>
<dbReference type="Proteomes" id="UP000253208">
    <property type="component" value="Unassembled WGS sequence"/>
</dbReference>
<dbReference type="InterPro" id="IPR036388">
    <property type="entry name" value="WH-like_DNA-bd_sf"/>
</dbReference>
<dbReference type="Pfam" id="PF00126">
    <property type="entry name" value="HTH_1"/>
    <property type="match status" value="1"/>
</dbReference>
<accession>A0A367FWV1</accession>
<sequence>MDINLELYKVFYYVATTLSFSEASRQLFISQSAVSQAVKNLEKKLGHTLFVRSTKRVILTPEGELLLQHVKPALSMLNEGEAVLSGEGNLTGQLRIGASDTLCRYFLIPYLRRFHKDHPEVRIKIINSTSIGCAELLENGQAELIVTNYPNSRLSAHTKLQTVLEFRDIFVANPDYFTMGKSPLSMENLLDYPILMLAPKSTTSEYLHQVFAAQGLKLLPEVELNSNDLLIDLAEIGLGIACIPDYMLRNRPGLEPVHLKTPLPARSAVIAHHEALQLSQAAQCFLKYFSQI</sequence>
<protein>
    <submittedName>
        <fullName evidence="6">LysR family transcriptional regulator</fullName>
    </submittedName>
</protein>
<evidence type="ECO:0000259" key="5">
    <source>
        <dbReference type="PROSITE" id="PS50931"/>
    </source>
</evidence>
<dbReference type="GO" id="GO:0003700">
    <property type="term" value="F:DNA-binding transcription factor activity"/>
    <property type="evidence" value="ECO:0007669"/>
    <property type="project" value="InterPro"/>
</dbReference>
<reference evidence="6 7" key="1">
    <citation type="submission" date="2018-02" db="EMBL/GenBank/DDBJ databases">
        <title>Complete genome sequencing of Faecalibacterium prausnitzii strains isolated from the human gut.</title>
        <authorList>
            <person name="Fitzgerald B.C."/>
            <person name="Shkoporov A.N."/>
            <person name="Ross P.R."/>
            <person name="Hill C."/>
        </authorList>
    </citation>
    <scope>NUCLEOTIDE SEQUENCE [LARGE SCALE GENOMIC DNA]</scope>
    <source>
        <strain evidence="6 7">APC942/31-1</strain>
    </source>
</reference>
<dbReference type="PANTHER" id="PTHR30126">
    <property type="entry name" value="HTH-TYPE TRANSCRIPTIONAL REGULATOR"/>
    <property type="match status" value="1"/>
</dbReference>
<dbReference type="CDD" id="cd05466">
    <property type="entry name" value="PBP2_LTTR_substrate"/>
    <property type="match status" value="1"/>
</dbReference>
<dbReference type="AlphaFoldDB" id="A0A367FWV1"/>
<evidence type="ECO:0000313" key="6">
    <source>
        <dbReference type="EMBL" id="RCH42940.1"/>
    </source>
</evidence>
<dbReference type="Gene3D" id="1.10.10.10">
    <property type="entry name" value="Winged helix-like DNA-binding domain superfamily/Winged helix DNA-binding domain"/>
    <property type="match status" value="1"/>
</dbReference>
<keyword evidence="2" id="KW-0805">Transcription regulation</keyword>
<feature type="domain" description="HTH lysR-type" evidence="5">
    <location>
        <begin position="3"/>
        <end position="60"/>
    </location>
</feature>
<dbReference type="PRINTS" id="PR00039">
    <property type="entry name" value="HTHLYSR"/>
</dbReference>
<dbReference type="Gene3D" id="3.40.190.290">
    <property type="match status" value="1"/>
</dbReference>
<dbReference type="PROSITE" id="PS50931">
    <property type="entry name" value="HTH_LYSR"/>
    <property type="match status" value="1"/>
</dbReference>
<dbReference type="SUPFAM" id="SSF46785">
    <property type="entry name" value="Winged helix' DNA-binding domain"/>
    <property type="match status" value="1"/>
</dbReference>
<dbReference type="GO" id="GO:0000976">
    <property type="term" value="F:transcription cis-regulatory region binding"/>
    <property type="evidence" value="ECO:0007669"/>
    <property type="project" value="TreeGrafter"/>
</dbReference>
<evidence type="ECO:0000256" key="3">
    <source>
        <dbReference type="ARBA" id="ARBA00023125"/>
    </source>
</evidence>
<dbReference type="FunFam" id="1.10.10.10:FF:000001">
    <property type="entry name" value="LysR family transcriptional regulator"/>
    <property type="match status" value="1"/>
</dbReference>
<comment type="similarity">
    <text evidence="1">Belongs to the LysR transcriptional regulatory family.</text>
</comment>
<dbReference type="SUPFAM" id="SSF53850">
    <property type="entry name" value="Periplasmic binding protein-like II"/>
    <property type="match status" value="1"/>
</dbReference>
<proteinExistence type="inferred from homology"/>
<dbReference type="InterPro" id="IPR000847">
    <property type="entry name" value="LysR_HTH_N"/>
</dbReference>